<dbReference type="InterPro" id="IPR010851">
    <property type="entry name" value="DEFL"/>
</dbReference>
<organism evidence="7 8">
    <name type="scientific">Arabidopsis thaliana</name>
    <name type="common">Mouse-ear cress</name>
    <dbReference type="NCBI Taxonomy" id="3702"/>
    <lineage>
        <taxon>Eukaryota</taxon>
        <taxon>Viridiplantae</taxon>
        <taxon>Streptophyta</taxon>
        <taxon>Embryophyta</taxon>
        <taxon>Tracheophyta</taxon>
        <taxon>Spermatophyta</taxon>
        <taxon>Magnoliopsida</taxon>
        <taxon>eudicotyledons</taxon>
        <taxon>Gunneridae</taxon>
        <taxon>Pentapetalae</taxon>
        <taxon>rosids</taxon>
        <taxon>malvids</taxon>
        <taxon>Brassicales</taxon>
        <taxon>Brassicaceae</taxon>
        <taxon>Camelineae</taxon>
        <taxon>Arabidopsis</taxon>
    </lineage>
</organism>
<proteinExistence type="inferred from homology"/>
<keyword evidence="4" id="KW-0611">Plant defense</keyword>
<feature type="chain" id="PRO_5024942765" evidence="6">
    <location>
        <begin position="29"/>
        <end position="78"/>
    </location>
</feature>
<protein>
    <submittedName>
        <fullName evidence="7">Uncharacterized protein</fullName>
    </submittedName>
</protein>
<dbReference type="GO" id="GO:0031640">
    <property type="term" value="P:killing of cells of another organism"/>
    <property type="evidence" value="ECO:0007669"/>
    <property type="project" value="UniProtKB-KW"/>
</dbReference>
<keyword evidence="6" id="KW-0732">Signal</keyword>
<evidence type="ECO:0000256" key="6">
    <source>
        <dbReference type="SAM" id="SignalP"/>
    </source>
</evidence>
<dbReference type="AlphaFoldDB" id="A0A5S9XB07"/>
<evidence type="ECO:0000256" key="3">
    <source>
        <dbReference type="ARBA" id="ARBA00022577"/>
    </source>
</evidence>
<feature type="signal peptide" evidence="6">
    <location>
        <begin position="1"/>
        <end position="28"/>
    </location>
</feature>
<evidence type="ECO:0000313" key="8">
    <source>
        <dbReference type="Proteomes" id="UP000434276"/>
    </source>
</evidence>
<gene>
    <name evidence="7" type="ORF">C24_LOCUS11866</name>
</gene>
<dbReference type="Proteomes" id="UP000434276">
    <property type="component" value="Unassembled WGS sequence"/>
</dbReference>
<evidence type="ECO:0000256" key="1">
    <source>
        <dbReference type="ARBA" id="ARBA00006722"/>
    </source>
</evidence>
<name>A0A5S9XB07_ARATH</name>
<evidence type="ECO:0000256" key="5">
    <source>
        <dbReference type="ARBA" id="ARBA00023157"/>
    </source>
</evidence>
<evidence type="ECO:0000256" key="4">
    <source>
        <dbReference type="ARBA" id="ARBA00022821"/>
    </source>
</evidence>
<keyword evidence="2" id="KW-0929">Antimicrobial</keyword>
<sequence length="78" mass="8752">MNYKIGIMSLLVITSIIFLFLVPDKVEAQTKCIGPCEMFTDCQAACVGIRKGYNYGQCVAWKPKDDDPFTCCCYKLTP</sequence>
<dbReference type="Pfam" id="PF25052">
    <property type="entry name" value="AtDEF-like"/>
    <property type="match status" value="1"/>
</dbReference>
<dbReference type="GO" id="GO:0050832">
    <property type="term" value="P:defense response to fungus"/>
    <property type="evidence" value="ECO:0007669"/>
    <property type="project" value="UniProtKB-KW"/>
</dbReference>
<dbReference type="EMBL" id="CACSHJ010000089">
    <property type="protein sequence ID" value="CAA0381620.1"/>
    <property type="molecule type" value="Genomic_DNA"/>
</dbReference>
<keyword evidence="3" id="KW-0295">Fungicide</keyword>
<accession>A0A5S9XB07</accession>
<evidence type="ECO:0000313" key="7">
    <source>
        <dbReference type="EMBL" id="CAA0381620.1"/>
    </source>
</evidence>
<comment type="similarity">
    <text evidence="1">Belongs to the DEFL family.</text>
</comment>
<dbReference type="ExpressionAtlas" id="A0A5S9XB07">
    <property type="expression patterns" value="baseline"/>
</dbReference>
<keyword evidence="5" id="KW-1015">Disulfide bond</keyword>
<reference evidence="7 8" key="1">
    <citation type="submission" date="2019-12" db="EMBL/GenBank/DDBJ databases">
        <authorList>
            <person name="Jiao W.-B."/>
            <person name="Schneeberger K."/>
        </authorList>
    </citation>
    <scope>NUCLEOTIDE SEQUENCE [LARGE SCALE GENOMIC DNA]</scope>
    <source>
        <strain evidence="8">cv. C24</strain>
    </source>
</reference>
<dbReference type="OrthoDB" id="1020912at2759"/>
<evidence type="ECO:0000256" key="2">
    <source>
        <dbReference type="ARBA" id="ARBA00022529"/>
    </source>
</evidence>